<gene>
    <name evidence="1" type="ORF">PENTCL1PPCAC_26723</name>
</gene>
<dbReference type="EMBL" id="BTSX01000006">
    <property type="protein sequence ID" value="GMT04549.1"/>
    <property type="molecule type" value="Genomic_DNA"/>
</dbReference>
<proteinExistence type="predicted"/>
<reference evidence="1" key="1">
    <citation type="submission" date="2023-10" db="EMBL/GenBank/DDBJ databases">
        <title>Genome assembly of Pristionchus species.</title>
        <authorList>
            <person name="Yoshida K."/>
            <person name="Sommer R.J."/>
        </authorList>
    </citation>
    <scope>NUCLEOTIDE SEQUENCE</scope>
    <source>
        <strain evidence="1">RS0144</strain>
    </source>
</reference>
<accession>A0AAV5UC83</accession>
<protein>
    <submittedName>
        <fullName evidence="1">Uncharacterized protein</fullName>
    </submittedName>
</protein>
<sequence>MKDSLGSQLDVIDKNLIEEQARCTVEEITRLRDRSSCLRDCRRTTRQILYSRSIDGGDEDTARSEYPQMLRDDRIRLFDPSQTRGDDVNEGRVTEESTMAITRILYARVADFRDLLIGKLNSWFKQALVFPPTRVASITQMHVCVGDTTEASMNLTAMSNLQVLNDWLGKLADNIMKNIVHHIINGDGFSVVSHHY</sequence>
<keyword evidence="2" id="KW-1185">Reference proteome</keyword>
<evidence type="ECO:0000313" key="1">
    <source>
        <dbReference type="EMBL" id="GMT04549.1"/>
    </source>
</evidence>
<organism evidence="1 2">
    <name type="scientific">Pristionchus entomophagus</name>
    <dbReference type="NCBI Taxonomy" id="358040"/>
    <lineage>
        <taxon>Eukaryota</taxon>
        <taxon>Metazoa</taxon>
        <taxon>Ecdysozoa</taxon>
        <taxon>Nematoda</taxon>
        <taxon>Chromadorea</taxon>
        <taxon>Rhabditida</taxon>
        <taxon>Rhabditina</taxon>
        <taxon>Diplogasteromorpha</taxon>
        <taxon>Diplogasteroidea</taxon>
        <taxon>Neodiplogasteridae</taxon>
        <taxon>Pristionchus</taxon>
    </lineage>
</organism>
<evidence type="ECO:0000313" key="2">
    <source>
        <dbReference type="Proteomes" id="UP001432027"/>
    </source>
</evidence>
<dbReference type="Proteomes" id="UP001432027">
    <property type="component" value="Unassembled WGS sequence"/>
</dbReference>
<comment type="caution">
    <text evidence="1">The sequence shown here is derived from an EMBL/GenBank/DDBJ whole genome shotgun (WGS) entry which is preliminary data.</text>
</comment>
<name>A0AAV5UC83_9BILA</name>
<dbReference type="AlphaFoldDB" id="A0AAV5UC83"/>